<dbReference type="SUPFAM" id="SSF46894">
    <property type="entry name" value="C-terminal effector domain of the bipartite response regulators"/>
    <property type="match status" value="1"/>
</dbReference>
<feature type="region of interest" description="Disordered" evidence="6">
    <location>
        <begin position="217"/>
        <end position="241"/>
    </location>
</feature>
<feature type="modified residue" description="4-aspartylphosphate" evidence="5">
    <location>
        <position position="57"/>
    </location>
</feature>
<gene>
    <name evidence="9" type="ORF">J8N05_21115</name>
</gene>
<dbReference type="PANTHER" id="PTHR43214">
    <property type="entry name" value="TWO-COMPONENT RESPONSE REGULATOR"/>
    <property type="match status" value="1"/>
</dbReference>
<dbReference type="InterPro" id="IPR000792">
    <property type="entry name" value="Tscrpt_reg_LuxR_C"/>
</dbReference>
<dbReference type="PRINTS" id="PR00038">
    <property type="entry name" value="HTHLUXR"/>
</dbReference>
<dbReference type="Gene3D" id="3.40.50.2300">
    <property type="match status" value="1"/>
</dbReference>
<evidence type="ECO:0000259" key="8">
    <source>
        <dbReference type="PROSITE" id="PS50110"/>
    </source>
</evidence>
<dbReference type="InterPro" id="IPR039420">
    <property type="entry name" value="WalR-like"/>
</dbReference>
<dbReference type="PROSITE" id="PS50110">
    <property type="entry name" value="RESPONSE_REGULATORY"/>
    <property type="match status" value="1"/>
</dbReference>
<evidence type="ECO:0000256" key="5">
    <source>
        <dbReference type="PROSITE-ProRule" id="PRU00169"/>
    </source>
</evidence>
<dbReference type="Pfam" id="PF00072">
    <property type="entry name" value="Response_reg"/>
    <property type="match status" value="1"/>
</dbReference>
<evidence type="ECO:0000256" key="6">
    <source>
        <dbReference type="SAM" id="MobiDB-lite"/>
    </source>
</evidence>
<keyword evidence="1 5" id="KW-0597">Phosphoprotein</keyword>
<feature type="domain" description="HTH luxR-type" evidence="7">
    <location>
        <begin position="155"/>
        <end position="220"/>
    </location>
</feature>
<dbReference type="EMBL" id="JAGPYQ010000001">
    <property type="protein sequence ID" value="MBQ0850668.1"/>
    <property type="molecule type" value="Genomic_DNA"/>
</dbReference>
<evidence type="ECO:0000313" key="9">
    <source>
        <dbReference type="EMBL" id="MBQ0850668.1"/>
    </source>
</evidence>
<organism evidence="9 10">
    <name type="scientific">Streptomyces liliiviolaceus</name>
    <dbReference type="NCBI Taxonomy" id="2823109"/>
    <lineage>
        <taxon>Bacteria</taxon>
        <taxon>Bacillati</taxon>
        <taxon>Actinomycetota</taxon>
        <taxon>Actinomycetes</taxon>
        <taxon>Kitasatosporales</taxon>
        <taxon>Streptomycetaceae</taxon>
        <taxon>Streptomyces</taxon>
    </lineage>
</organism>
<name>A0A940XXE8_9ACTN</name>
<keyword evidence="4" id="KW-0804">Transcription</keyword>
<dbReference type="PROSITE" id="PS00622">
    <property type="entry name" value="HTH_LUXR_1"/>
    <property type="match status" value="1"/>
</dbReference>
<dbReference type="InterPro" id="IPR011006">
    <property type="entry name" value="CheY-like_superfamily"/>
</dbReference>
<keyword evidence="3" id="KW-0238">DNA-binding</keyword>
<keyword evidence="10" id="KW-1185">Reference proteome</keyword>
<dbReference type="AlphaFoldDB" id="A0A940XXE8"/>
<dbReference type="GO" id="GO:0003677">
    <property type="term" value="F:DNA binding"/>
    <property type="evidence" value="ECO:0007669"/>
    <property type="project" value="UniProtKB-KW"/>
</dbReference>
<keyword evidence="2" id="KW-0805">Transcription regulation</keyword>
<dbReference type="PROSITE" id="PS50043">
    <property type="entry name" value="HTH_LUXR_2"/>
    <property type="match status" value="1"/>
</dbReference>
<dbReference type="RefSeq" id="WP_210884919.1">
    <property type="nucleotide sequence ID" value="NZ_JAGPYQ010000001.1"/>
</dbReference>
<dbReference type="InterPro" id="IPR016032">
    <property type="entry name" value="Sig_transdc_resp-reg_C-effctor"/>
</dbReference>
<evidence type="ECO:0000259" key="7">
    <source>
        <dbReference type="PROSITE" id="PS50043"/>
    </source>
</evidence>
<evidence type="ECO:0000256" key="2">
    <source>
        <dbReference type="ARBA" id="ARBA00023015"/>
    </source>
</evidence>
<dbReference type="PANTHER" id="PTHR43214:SF24">
    <property type="entry name" value="TRANSCRIPTIONAL REGULATORY PROTEIN NARL-RELATED"/>
    <property type="match status" value="1"/>
</dbReference>
<accession>A0A940XXE8</accession>
<dbReference type="CDD" id="cd06170">
    <property type="entry name" value="LuxR_C_like"/>
    <property type="match status" value="1"/>
</dbReference>
<dbReference type="CDD" id="cd17535">
    <property type="entry name" value="REC_NarL-like"/>
    <property type="match status" value="1"/>
</dbReference>
<comment type="caution">
    <text evidence="9">The sequence shown here is derived from an EMBL/GenBank/DDBJ whole genome shotgun (WGS) entry which is preliminary data.</text>
</comment>
<dbReference type="GO" id="GO:0006355">
    <property type="term" value="P:regulation of DNA-templated transcription"/>
    <property type="evidence" value="ECO:0007669"/>
    <property type="project" value="InterPro"/>
</dbReference>
<dbReference type="Pfam" id="PF00196">
    <property type="entry name" value="GerE"/>
    <property type="match status" value="1"/>
</dbReference>
<reference evidence="9 10" key="1">
    <citation type="submission" date="2021-04" db="EMBL/GenBank/DDBJ databases">
        <authorList>
            <person name="Tang X."/>
            <person name="Zhou X."/>
            <person name="Chen X."/>
            <person name="Cernava T."/>
            <person name="Zhang C."/>
        </authorList>
    </citation>
    <scope>NUCLEOTIDE SEQUENCE [LARGE SCALE GENOMIC DNA]</scope>
    <source>
        <strain evidence="9 10">BH-SS-21</strain>
    </source>
</reference>
<evidence type="ECO:0000256" key="1">
    <source>
        <dbReference type="ARBA" id="ARBA00022553"/>
    </source>
</evidence>
<dbReference type="InterPro" id="IPR001789">
    <property type="entry name" value="Sig_transdc_resp-reg_receiver"/>
</dbReference>
<dbReference type="SUPFAM" id="SSF52172">
    <property type="entry name" value="CheY-like"/>
    <property type="match status" value="1"/>
</dbReference>
<feature type="domain" description="Response regulatory" evidence="8">
    <location>
        <begin position="6"/>
        <end position="126"/>
    </location>
</feature>
<dbReference type="SMART" id="SM00448">
    <property type="entry name" value="REC"/>
    <property type="match status" value="1"/>
</dbReference>
<dbReference type="Proteomes" id="UP000677413">
    <property type="component" value="Unassembled WGS sequence"/>
</dbReference>
<dbReference type="GO" id="GO:0000160">
    <property type="term" value="P:phosphorelay signal transduction system"/>
    <property type="evidence" value="ECO:0007669"/>
    <property type="project" value="InterPro"/>
</dbReference>
<evidence type="ECO:0000313" key="10">
    <source>
        <dbReference type="Proteomes" id="UP000677413"/>
    </source>
</evidence>
<protein>
    <submittedName>
        <fullName evidence="9">Response regulator transcription factor</fullName>
    </submittedName>
</protein>
<dbReference type="InterPro" id="IPR058245">
    <property type="entry name" value="NreC/VraR/RcsB-like_REC"/>
</dbReference>
<evidence type="ECO:0000256" key="3">
    <source>
        <dbReference type="ARBA" id="ARBA00023125"/>
    </source>
</evidence>
<evidence type="ECO:0000256" key="4">
    <source>
        <dbReference type="ARBA" id="ARBA00023163"/>
    </source>
</evidence>
<proteinExistence type="predicted"/>
<dbReference type="SMART" id="SM00421">
    <property type="entry name" value="HTH_LUXR"/>
    <property type="match status" value="1"/>
</dbReference>
<sequence>MAERISVLVVDDEPVIRAGLSAILDSQADLTVVGTAGDGEEAVEACTRLRPDVLLMDIRMPRRNGLWALTELGRRGLVGPGRCRVLMVTTFDLDEFVDDALAAGASGFLLKNSSYEELAGAVRAAAAGHSALSPLVTRRIIEGHLNGRQRPDGQELARLEHLTERERDVLGLIGEGLSNAEIAERLVVSLHTVKTHVSRMLTKTGCRSRAQAAVLARNALSSPAPGDAATPEPGGRGRPLE</sequence>